<dbReference type="AlphaFoldDB" id="A0A2A4YCF9"/>
<feature type="transmembrane region" description="Helical" evidence="1">
    <location>
        <begin position="60"/>
        <end position="81"/>
    </location>
</feature>
<dbReference type="EMBL" id="NVUU01000120">
    <property type="protein sequence ID" value="PCI91977.1"/>
    <property type="molecule type" value="Genomic_DNA"/>
</dbReference>
<feature type="transmembrane region" description="Helical" evidence="1">
    <location>
        <begin position="116"/>
        <end position="133"/>
    </location>
</feature>
<feature type="non-terminal residue" evidence="2">
    <location>
        <position position="1"/>
    </location>
</feature>
<evidence type="ECO:0000313" key="3">
    <source>
        <dbReference type="Proteomes" id="UP000217838"/>
    </source>
</evidence>
<accession>A0A2A4YCF9</accession>
<organism evidence="2 3">
    <name type="scientific">Aerophobetes bacterium</name>
    <dbReference type="NCBI Taxonomy" id="2030807"/>
    <lineage>
        <taxon>Bacteria</taxon>
        <taxon>Candidatus Aerophobota</taxon>
    </lineage>
</organism>
<evidence type="ECO:0000256" key="1">
    <source>
        <dbReference type="SAM" id="Phobius"/>
    </source>
</evidence>
<dbReference type="Proteomes" id="UP000217838">
    <property type="component" value="Unassembled WGS sequence"/>
</dbReference>
<reference evidence="3" key="1">
    <citation type="submission" date="2017-08" db="EMBL/GenBank/DDBJ databases">
        <title>A dynamic microbial community with high functional redundancy inhabits the cold, oxic subseafloor aquifer.</title>
        <authorList>
            <person name="Tully B.J."/>
            <person name="Wheat C.G."/>
            <person name="Glazer B.T."/>
            <person name="Huber J.A."/>
        </authorList>
    </citation>
    <scope>NUCLEOTIDE SEQUENCE [LARGE SCALE GENOMIC DNA]</scope>
</reference>
<feature type="transmembrane region" description="Helical" evidence="1">
    <location>
        <begin position="179"/>
        <end position="203"/>
    </location>
</feature>
<name>A0A2A4YCF9_UNCAE</name>
<sequence>FVGFCFFLSKPRLWFLPVLAMLFSWIVLFAIGVLVAYYAWPKTDVSWLYTSFKIFRALGLAAFAAVFVWIIFFPIFLNICFEKLLKKVYLAKGDTFEPLSSYKALVSGFIIFKKTILLRFFWILLCLVAAFIYGPLGMVASQIAIAHISFIDGLDLSLSLKGLDANARYALIKKYRVSLIVGGFIGGLVGFVFLPTLIVWLFWIPSLYIGACLFARERV</sequence>
<gene>
    <name evidence="2" type="ORF">COB11_07980</name>
</gene>
<keyword evidence="1" id="KW-0472">Membrane</keyword>
<proteinExistence type="predicted"/>
<protein>
    <recommendedName>
        <fullName evidence="4">DUF975 family protein</fullName>
    </recommendedName>
</protein>
<evidence type="ECO:0008006" key="4">
    <source>
        <dbReference type="Google" id="ProtNLM"/>
    </source>
</evidence>
<comment type="caution">
    <text evidence="2">The sequence shown here is derived from an EMBL/GenBank/DDBJ whole genome shotgun (WGS) entry which is preliminary data.</text>
</comment>
<feature type="transmembrane region" description="Helical" evidence="1">
    <location>
        <begin position="13"/>
        <end position="40"/>
    </location>
</feature>
<keyword evidence="1" id="KW-0812">Transmembrane</keyword>
<keyword evidence="1" id="KW-1133">Transmembrane helix</keyword>
<evidence type="ECO:0000313" key="2">
    <source>
        <dbReference type="EMBL" id="PCI91977.1"/>
    </source>
</evidence>